<keyword evidence="1" id="KW-0812">Transmembrane</keyword>
<dbReference type="AlphaFoldDB" id="A0AA44YYW0"/>
<name>A0AA44YYW0_XANCM</name>
<comment type="caution">
    <text evidence="2">The sequence shown here is derived from an EMBL/GenBank/DDBJ whole genome shotgun (WGS) entry which is preliminary data.</text>
</comment>
<reference evidence="2 3" key="1">
    <citation type="submission" date="2018-03" db="EMBL/GenBank/DDBJ databases">
        <title>Sequencing of reference strains of Xanthomonas.</title>
        <authorList>
            <person name="Studholme D.J."/>
            <person name="Vicente J."/>
            <person name="Sarris P."/>
        </authorList>
    </citation>
    <scope>NUCLEOTIDE SEQUENCE [LARGE SCALE GENOMIC DNA]</scope>
    <source>
        <strain evidence="2 3">WHRI 5232</strain>
    </source>
</reference>
<gene>
    <name evidence="2" type="ORF">C7T86_19025</name>
</gene>
<dbReference type="EMBL" id="PYJH01000051">
    <property type="protein sequence ID" value="PUE91031.1"/>
    <property type="molecule type" value="Genomic_DNA"/>
</dbReference>
<sequence length="79" mass="8413">MLTKFNTQVRATPMVGGITDFMTVPSGGSCPVFSLGASKWWNAMTINFHCGGDFLAFLRAAGWVILAIAAYAALRIAVT</sequence>
<keyword evidence="1" id="KW-0472">Membrane</keyword>
<keyword evidence="1" id="KW-1133">Transmembrane helix</keyword>
<accession>A0AA44YYW0</accession>
<protein>
    <recommendedName>
        <fullName evidence="4">Filamentous phage phiLf adsorption protein III</fullName>
    </recommendedName>
</protein>
<organism evidence="2 3">
    <name type="scientific">Xanthomonas campestris pv. malvacearum</name>
    <dbReference type="NCBI Taxonomy" id="86040"/>
    <lineage>
        <taxon>Bacteria</taxon>
        <taxon>Pseudomonadati</taxon>
        <taxon>Pseudomonadota</taxon>
        <taxon>Gammaproteobacteria</taxon>
        <taxon>Lysobacterales</taxon>
        <taxon>Lysobacteraceae</taxon>
        <taxon>Xanthomonas</taxon>
    </lineage>
</organism>
<proteinExistence type="predicted"/>
<evidence type="ECO:0008006" key="4">
    <source>
        <dbReference type="Google" id="ProtNLM"/>
    </source>
</evidence>
<feature type="transmembrane region" description="Helical" evidence="1">
    <location>
        <begin position="54"/>
        <end position="74"/>
    </location>
</feature>
<evidence type="ECO:0000256" key="1">
    <source>
        <dbReference type="SAM" id="Phobius"/>
    </source>
</evidence>
<evidence type="ECO:0000313" key="3">
    <source>
        <dbReference type="Proteomes" id="UP000251513"/>
    </source>
</evidence>
<evidence type="ECO:0000313" key="2">
    <source>
        <dbReference type="EMBL" id="PUE91031.1"/>
    </source>
</evidence>
<dbReference type="Proteomes" id="UP000251513">
    <property type="component" value="Unassembled WGS sequence"/>
</dbReference>